<dbReference type="Ensembl" id="ENSPMRT00000038260.1">
    <property type="protein sequence ID" value="ENSPMRP00000036105.1"/>
    <property type="gene ID" value="ENSPMRG00000023328.1"/>
</dbReference>
<proteinExistence type="predicted"/>
<dbReference type="GO" id="GO:0006355">
    <property type="term" value="P:regulation of DNA-templated transcription"/>
    <property type="evidence" value="ECO:0007669"/>
    <property type="project" value="InterPro"/>
</dbReference>
<feature type="region of interest" description="Disordered" evidence="1">
    <location>
        <begin position="1"/>
        <end position="36"/>
    </location>
</feature>
<dbReference type="Pfam" id="PF01352">
    <property type="entry name" value="KRAB"/>
    <property type="match status" value="1"/>
</dbReference>
<feature type="compositionally biased region" description="Basic and acidic residues" evidence="1">
    <location>
        <begin position="10"/>
        <end position="23"/>
    </location>
</feature>
<name>A0A670KII3_PODMU</name>
<organism evidence="3 4">
    <name type="scientific">Podarcis muralis</name>
    <name type="common">Wall lizard</name>
    <name type="synonym">Lacerta muralis</name>
    <dbReference type="NCBI Taxonomy" id="64176"/>
    <lineage>
        <taxon>Eukaryota</taxon>
        <taxon>Metazoa</taxon>
        <taxon>Chordata</taxon>
        <taxon>Craniata</taxon>
        <taxon>Vertebrata</taxon>
        <taxon>Euteleostomi</taxon>
        <taxon>Lepidosauria</taxon>
        <taxon>Squamata</taxon>
        <taxon>Bifurcata</taxon>
        <taxon>Unidentata</taxon>
        <taxon>Episquamata</taxon>
        <taxon>Laterata</taxon>
        <taxon>Lacertibaenia</taxon>
        <taxon>Lacertidae</taxon>
        <taxon>Podarcis</taxon>
    </lineage>
</organism>
<evidence type="ECO:0000313" key="4">
    <source>
        <dbReference type="Proteomes" id="UP000472272"/>
    </source>
</evidence>
<protein>
    <recommendedName>
        <fullName evidence="2">KRAB domain-containing protein</fullName>
    </recommendedName>
</protein>
<evidence type="ECO:0000313" key="3">
    <source>
        <dbReference type="Ensembl" id="ENSPMRP00000036105.1"/>
    </source>
</evidence>
<evidence type="ECO:0000256" key="1">
    <source>
        <dbReference type="SAM" id="MobiDB-lite"/>
    </source>
</evidence>
<reference evidence="3" key="2">
    <citation type="submission" date="2025-08" db="UniProtKB">
        <authorList>
            <consortium name="Ensembl"/>
        </authorList>
    </citation>
    <scope>IDENTIFICATION</scope>
</reference>
<feature type="domain" description="KRAB" evidence="2">
    <location>
        <begin position="42"/>
        <end position="103"/>
    </location>
</feature>
<sequence length="103" mass="11481">MRKGLQGREQVFRDSKQPRRDPSGETLGGGEREGMVSQGCSLSFEDVAVPFPGEEWVLLDPDQRALHQGELWDHESLDCCIGLDGESHLLQVSAMQDIQQKNS</sequence>
<dbReference type="PROSITE" id="PS50805">
    <property type="entry name" value="KRAB"/>
    <property type="match status" value="1"/>
</dbReference>
<reference evidence="3" key="3">
    <citation type="submission" date="2025-09" db="UniProtKB">
        <authorList>
            <consortium name="Ensembl"/>
        </authorList>
    </citation>
    <scope>IDENTIFICATION</scope>
</reference>
<dbReference type="Gene3D" id="6.10.140.140">
    <property type="match status" value="1"/>
</dbReference>
<dbReference type="SUPFAM" id="SSF109640">
    <property type="entry name" value="KRAB domain (Kruppel-associated box)"/>
    <property type="match status" value="1"/>
</dbReference>
<keyword evidence="4" id="KW-1185">Reference proteome</keyword>
<dbReference type="InterPro" id="IPR001909">
    <property type="entry name" value="KRAB"/>
</dbReference>
<reference evidence="3 4" key="1">
    <citation type="journal article" date="2019" name="Proc. Natl. Acad. Sci. U.S.A.">
        <title>Regulatory changes in pterin and carotenoid genes underlie balanced color polymorphisms in the wall lizard.</title>
        <authorList>
            <person name="Andrade P."/>
            <person name="Pinho C."/>
            <person name="Perez I de Lanuza G."/>
            <person name="Afonso S."/>
            <person name="Brejcha J."/>
            <person name="Rubin C.J."/>
            <person name="Wallerman O."/>
            <person name="Pereira P."/>
            <person name="Sabatino S.J."/>
            <person name="Bellati A."/>
            <person name="Pellitteri-Rosa D."/>
            <person name="Bosakova Z."/>
            <person name="Bunikis I."/>
            <person name="Carretero M.A."/>
            <person name="Feiner N."/>
            <person name="Marsik P."/>
            <person name="Pauperio F."/>
            <person name="Salvi D."/>
            <person name="Soler L."/>
            <person name="While G.M."/>
            <person name="Uller T."/>
            <person name="Font E."/>
            <person name="Andersson L."/>
            <person name="Carneiro M."/>
        </authorList>
    </citation>
    <scope>NUCLEOTIDE SEQUENCE</scope>
</reference>
<evidence type="ECO:0000259" key="2">
    <source>
        <dbReference type="PROSITE" id="PS50805"/>
    </source>
</evidence>
<dbReference type="Proteomes" id="UP000472272">
    <property type="component" value="Chromosome 13"/>
</dbReference>
<accession>A0A670KII3</accession>
<dbReference type="AlphaFoldDB" id="A0A670KII3"/>
<dbReference type="CDD" id="cd07765">
    <property type="entry name" value="KRAB_A-box"/>
    <property type="match status" value="1"/>
</dbReference>
<dbReference type="InterPro" id="IPR036051">
    <property type="entry name" value="KRAB_dom_sf"/>
</dbReference>